<name>A0A8X6UCK1_NEPPI</name>
<keyword evidence="2" id="KW-1185">Reference proteome</keyword>
<dbReference type="EMBL" id="BMAW01126575">
    <property type="protein sequence ID" value="GFU17357.1"/>
    <property type="molecule type" value="Genomic_DNA"/>
</dbReference>
<evidence type="ECO:0000313" key="1">
    <source>
        <dbReference type="EMBL" id="GFU17357.1"/>
    </source>
</evidence>
<comment type="caution">
    <text evidence="1">The sequence shown here is derived from an EMBL/GenBank/DDBJ whole genome shotgun (WGS) entry which is preliminary data.</text>
</comment>
<accession>A0A8X6UCK1</accession>
<dbReference type="Proteomes" id="UP000887013">
    <property type="component" value="Unassembled WGS sequence"/>
</dbReference>
<reference evidence="1" key="1">
    <citation type="submission" date="2020-08" db="EMBL/GenBank/DDBJ databases">
        <title>Multicomponent nature underlies the extraordinary mechanical properties of spider dragline silk.</title>
        <authorList>
            <person name="Kono N."/>
            <person name="Nakamura H."/>
            <person name="Mori M."/>
            <person name="Yoshida Y."/>
            <person name="Ohtoshi R."/>
            <person name="Malay A.D."/>
            <person name="Moran D.A.P."/>
            <person name="Tomita M."/>
            <person name="Numata K."/>
            <person name="Arakawa K."/>
        </authorList>
    </citation>
    <scope>NUCLEOTIDE SEQUENCE</scope>
</reference>
<gene>
    <name evidence="1" type="primary">AVEN_72478_1</name>
    <name evidence="1" type="ORF">NPIL_420691</name>
</gene>
<proteinExistence type="predicted"/>
<organism evidence="1 2">
    <name type="scientific">Nephila pilipes</name>
    <name type="common">Giant wood spider</name>
    <name type="synonym">Nephila maculata</name>
    <dbReference type="NCBI Taxonomy" id="299642"/>
    <lineage>
        <taxon>Eukaryota</taxon>
        <taxon>Metazoa</taxon>
        <taxon>Ecdysozoa</taxon>
        <taxon>Arthropoda</taxon>
        <taxon>Chelicerata</taxon>
        <taxon>Arachnida</taxon>
        <taxon>Araneae</taxon>
        <taxon>Araneomorphae</taxon>
        <taxon>Entelegynae</taxon>
        <taxon>Araneoidea</taxon>
        <taxon>Nephilidae</taxon>
        <taxon>Nephila</taxon>
    </lineage>
</organism>
<protein>
    <submittedName>
        <fullName evidence="1">DUF1758 domain-containing protein</fullName>
    </submittedName>
</protein>
<sequence>MPITSSPSLSKSKCISFIPTAKVLLYNKEGLKRKNDRLSLRGISGVPAGTTHGSVVLKIGSRFNEELITVNAYILNKVTSQIPMVIIDTKKLNYLKGIPLSDEDFSRPPECDIILGSDCFFTILRDGKIIGSEGQAIAQSTMFGWVVAGQIQKDSNSSCTQSHLIRLKNDSNIDSILQ</sequence>
<dbReference type="OrthoDB" id="6429609at2759"/>
<evidence type="ECO:0000313" key="2">
    <source>
        <dbReference type="Proteomes" id="UP000887013"/>
    </source>
</evidence>
<dbReference type="AlphaFoldDB" id="A0A8X6UCK1"/>